<keyword evidence="3" id="KW-1185">Reference proteome</keyword>
<name>A0A2K8SME6_9NOSO</name>
<dbReference type="EMBL" id="CP024785">
    <property type="protein sequence ID" value="AUB36637.1"/>
    <property type="molecule type" value="Genomic_DNA"/>
</dbReference>
<dbReference type="KEGG" id="nfl:COO91_02565"/>
<protein>
    <submittedName>
        <fullName evidence="2">Uncharacterized protein</fullName>
    </submittedName>
</protein>
<gene>
    <name evidence="1" type="ORF">COO91_02558</name>
    <name evidence="2" type="ORF">COO91_02565</name>
</gene>
<evidence type="ECO:0000313" key="3">
    <source>
        <dbReference type="Proteomes" id="UP000232003"/>
    </source>
</evidence>
<dbReference type="OrthoDB" id="582683at2"/>
<sequence>MAAKEAKSQVYYINLGGGLANAGAMRFAWRGKKDAYPKAVADELGVVIAKDTDAGLMFGAQSPRPALVRIGYTDANGSSRSTIRFCEPDKIGNVTTGGKLNAKKIKIAGKEYNINSCTLKSN</sequence>
<evidence type="ECO:0000313" key="1">
    <source>
        <dbReference type="EMBL" id="AUB36637.1"/>
    </source>
</evidence>
<reference evidence="2 3" key="1">
    <citation type="submission" date="2017-11" db="EMBL/GenBank/DDBJ databases">
        <title>Complete genome of a free-living desiccation-tolerant cyanobacterium and its photosynthetic adaptation to extreme terrestrial habitat.</title>
        <authorList>
            <person name="Shang J."/>
        </authorList>
    </citation>
    <scope>NUCLEOTIDE SEQUENCE [LARGE SCALE GENOMIC DNA]</scope>
    <source>
        <strain evidence="2 3">CCNUN1</strain>
    </source>
</reference>
<evidence type="ECO:0000313" key="2">
    <source>
        <dbReference type="EMBL" id="AUB36644.1"/>
    </source>
</evidence>
<dbReference type="RefSeq" id="WP_100898523.1">
    <property type="nucleotide sequence ID" value="NZ_CAWNNC010000001.1"/>
</dbReference>
<organism evidence="2 3">
    <name type="scientific">Nostoc flagelliforme CCNUN1</name>
    <dbReference type="NCBI Taxonomy" id="2038116"/>
    <lineage>
        <taxon>Bacteria</taxon>
        <taxon>Bacillati</taxon>
        <taxon>Cyanobacteriota</taxon>
        <taxon>Cyanophyceae</taxon>
        <taxon>Nostocales</taxon>
        <taxon>Nostocaceae</taxon>
        <taxon>Nostoc</taxon>
    </lineage>
</organism>
<proteinExistence type="predicted"/>
<dbReference type="EMBL" id="CP024785">
    <property type="protein sequence ID" value="AUB36644.1"/>
    <property type="molecule type" value="Genomic_DNA"/>
</dbReference>
<accession>A0A2K8SME6</accession>
<dbReference type="AlphaFoldDB" id="A0A2K8SME6"/>
<dbReference type="KEGG" id="nfl:COO91_02558"/>
<dbReference type="Proteomes" id="UP000232003">
    <property type="component" value="Chromosome"/>
</dbReference>